<dbReference type="Pfam" id="PF12796">
    <property type="entry name" value="Ank_2"/>
    <property type="match status" value="1"/>
</dbReference>
<dbReference type="InterPro" id="IPR036770">
    <property type="entry name" value="Ankyrin_rpt-contain_sf"/>
</dbReference>
<dbReference type="AlphaFoldDB" id="A0A7K1V4I1"/>
<dbReference type="Gene3D" id="1.25.40.20">
    <property type="entry name" value="Ankyrin repeat-containing domain"/>
    <property type="match status" value="1"/>
</dbReference>
<evidence type="ECO:0000256" key="2">
    <source>
        <dbReference type="ARBA" id="ARBA00023043"/>
    </source>
</evidence>
<dbReference type="PROSITE" id="PS50297">
    <property type="entry name" value="ANK_REP_REGION"/>
    <property type="match status" value="2"/>
</dbReference>
<dbReference type="PANTHER" id="PTHR24171">
    <property type="entry name" value="ANKYRIN REPEAT DOMAIN-CONTAINING PROTEIN 39-RELATED"/>
    <property type="match status" value="1"/>
</dbReference>
<name>A0A7K1V4I1_9NOCA</name>
<organism evidence="4 5">
    <name type="scientific">Nocardia terrae</name>
    <dbReference type="NCBI Taxonomy" id="2675851"/>
    <lineage>
        <taxon>Bacteria</taxon>
        <taxon>Bacillati</taxon>
        <taxon>Actinomycetota</taxon>
        <taxon>Actinomycetes</taxon>
        <taxon>Mycobacteriales</taxon>
        <taxon>Nocardiaceae</taxon>
        <taxon>Nocardia</taxon>
    </lineage>
</organism>
<evidence type="ECO:0000256" key="1">
    <source>
        <dbReference type="ARBA" id="ARBA00022737"/>
    </source>
</evidence>
<dbReference type="SUPFAM" id="SSF48403">
    <property type="entry name" value="Ankyrin repeat"/>
    <property type="match status" value="1"/>
</dbReference>
<dbReference type="Proteomes" id="UP000466794">
    <property type="component" value="Unassembled WGS sequence"/>
</dbReference>
<gene>
    <name evidence="4" type="ORF">GPX89_27795</name>
</gene>
<dbReference type="PROSITE" id="PS50088">
    <property type="entry name" value="ANK_REPEAT"/>
    <property type="match status" value="2"/>
</dbReference>
<reference evidence="4 5" key="1">
    <citation type="submission" date="2019-12" db="EMBL/GenBank/DDBJ databases">
        <title>Nocardia sp. nov. ET3-3 isolated from soil.</title>
        <authorList>
            <person name="Kanchanasin P."/>
            <person name="Tanasupawat S."/>
            <person name="Yuki M."/>
            <person name="Kudo T."/>
        </authorList>
    </citation>
    <scope>NUCLEOTIDE SEQUENCE [LARGE SCALE GENOMIC DNA]</scope>
    <source>
        <strain evidence="4 5">ET3-3</strain>
    </source>
</reference>
<proteinExistence type="predicted"/>
<dbReference type="SMART" id="SM00248">
    <property type="entry name" value="ANK"/>
    <property type="match status" value="3"/>
</dbReference>
<dbReference type="PRINTS" id="PR01415">
    <property type="entry name" value="ANKYRIN"/>
</dbReference>
<evidence type="ECO:0000313" key="4">
    <source>
        <dbReference type="EMBL" id="MVU81038.1"/>
    </source>
</evidence>
<dbReference type="RefSeq" id="WP_157390560.1">
    <property type="nucleotide sequence ID" value="NZ_WRPP01000005.1"/>
</dbReference>
<dbReference type="EMBL" id="WRPP01000005">
    <property type="protein sequence ID" value="MVU81038.1"/>
    <property type="molecule type" value="Genomic_DNA"/>
</dbReference>
<evidence type="ECO:0000313" key="5">
    <source>
        <dbReference type="Proteomes" id="UP000466794"/>
    </source>
</evidence>
<keyword evidence="1" id="KW-0677">Repeat</keyword>
<accession>A0A7K1V4I1</accession>
<keyword evidence="2 3" id="KW-0040">ANK repeat</keyword>
<protein>
    <submittedName>
        <fullName evidence="4">Ankyrin repeat domain-containing protein</fullName>
    </submittedName>
</protein>
<keyword evidence="5" id="KW-1185">Reference proteome</keyword>
<comment type="caution">
    <text evidence="4">The sequence shown here is derived from an EMBL/GenBank/DDBJ whole genome shotgun (WGS) entry which is preliminary data.</text>
</comment>
<dbReference type="InterPro" id="IPR002110">
    <property type="entry name" value="Ankyrin_rpt"/>
</dbReference>
<evidence type="ECO:0000256" key="3">
    <source>
        <dbReference type="PROSITE-ProRule" id="PRU00023"/>
    </source>
</evidence>
<sequence length="139" mass="15024">MTQIDEFGRTPLHYAAADGDLTAVERLLGAEDVNRADHDGWTPLHFAASAGASDVVACLLDAGADIHALTEKGMPAIYWAAVTKRGNPVETIRVLRARGADPTRETIKGYFGAKSPIFYIQEPGTDPEIRAEFADLINE</sequence>
<feature type="repeat" description="ANK" evidence="3">
    <location>
        <begin position="7"/>
        <end position="28"/>
    </location>
</feature>
<feature type="repeat" description="ANK" evidence="3">
    <location>
        <begin position="39"/>
        <end position="71"/>
    </location>
</feature>